<comment type="caution">
    <text evidence="2">The sequence shown here is derived from an EMBL/GenBank/DDBJ whole genome shotgun (WGS) entry which is preliminary data.</text>
</comment>
<protein>
    <submittedName>
        <fullName evidence="2">Uncharacterized protein</fullName>
    </submittedName>
</protein>
<name>A0ABU4G8E0_9BACL</name>
<accession>A0ABU4G8E0</accession>
<feature type="transmembrane region" description="Helical" evidence="1">
    <location>
        <begin position="43"/>
        <end position="64"/>
    </location>
</feature>
<organism evidence="2 3">
    <name type="scientific">Sporosarcina saromensis</name>
    <dbReference type="NCBI Taxonomy" id="359365"/>
    <lineage>
        <taxon>Bacteria</taxon>
        <taxon>Bacillati</taxon>
        <taxon>Bacillota</taxon>
        <taxon>Bacilli</taxon>
        <taxon>Bacillales</taxon>
        <taxon>Caryophanaceae</taxon>
        <taxon>Sporosarcina</taxon>
    </lineage>
</organism>
<feature type="transmembrane region" description="Helical" evidence="1">
    <location>
        <begin position="12"/>
        <end position="31"/>
    </location>
</feature>
<proteinExistence type="predicted"/>
<evidence type="ECO:0000313" key="2">
    <source>
        <dbReference type="EMBL" id="MDW0113248.1"/>
    </source>
</evidence>
<evidence type="ECO:0000313" key="3">
    <source>
        <dbReference type="Proteomes" id="UP001282284"/>
    </source>
</evidence>
<keyword evidence="1" id="KW-1133">Transmembrane helix</keyword>
<keyword evidence="1" id="KW-0812">Transmembrane</keyword>
<keyword evidence="3" id="KW-1185">Reference proteome</keyword>
<keyword evidence="1" id="KW-0472">Membrane</keyword>
<dbReference type="RefSeq" id="WP_317943463.1">
    <property type="nucleotide sequence ID" value="NZ_JAUBDI010000006.1"/>
</dbReference>
<evidence type="ECO:0000256" key="1">
    <source>
        <dbReference type="SAM" id="Phobius"/>
    </source>
</evidence>
<reference evidence="2 3" key="1">
    <citation type="submission" date="2023-06" db="EMBL/GenBank/DDBJ databases">
        <title>Sporosarcina sp. nov., isolated from Korean traditional fermented seafood 'Jeotgal'.</title>
        <authorList>
            <person name="Yang A.I."/>
            <person name="Shin N.-R."/>
        </authorList>
    </citation>
    <scope>NUCLEOTIDE SEQUENCE [LARGE SCALE GENOMIC DNA]</scope>
    <source>
        <strain evidence="2 3">KCTC13119</strain>
    </source>
</reference>
<dbReference type="EMBL" id="JAUBDI010000006">
    <property type="protein sequence ID" value="MDW0113248.1"/>
    <property type="molecule type" value="Genomic_DNA"/>
</dbReference>
<sequence length="66" mass="7741">MYNEMYSSFGSAIISLFIWWGLLLVFQRIIYRDPQRNSWKKDLLLTFIQSVVVLLSLPLLASFLGK</sequence>
<gene>
    <name evidence="2" type="ORF">QT711_08610</name>
</gene>
<dbReference type="Proteomes" id="UP001282284">
    <property type="component" value="Unassembled WGS sequence"/>
</dbReference>